<dbReference type="RefSeq" id="WP_022141187.1">
    <property type="nucleotide sequence ID" value="NZ_JACRSW010000033.1"/>
</dbReference>
<protein>
    <submittedName>
        <fullName evidence="3">WecB/TagA/CpsF family glycosyltransferase</fullName>
    </submittedName>
</protein>
<evidence type="ECO:0000256" key="2">
    <source>
        <dbReference type="ARBA" id="ARBA00022679"/>
    </source>
</evidence>
<proteinExistence type="predicted"/>
<dbReference type="Pfam" id="PF03808">
    <property type="entry name" value="Glyco_tran_WecG"/>
    <property type="match status" value="1"/>
</dbReference>
<dbReference type="InterPro" id="IPR004629">
    <property type="entry name" value="WecG_TagA_CpsF"/>
</dbReference>
<evidence type="ECO:0000313" key="4">
    <source>
        <dbReference type="Proteomes" id="UP000637513"/>
    </source>
</evidence>
<keyword evidence="4" id="KW-1185">Reference proteome</keyword>
<gene>
    <name evidence="3" type="ORF">H8700_10140</name>
</gene>
<sequence length="252" mass="28816">MQASVRIMDVDVDMLSNDILISKMNEYLIDERLQVILFASTELLNLAVENEEYHELIDRADLFLPGEEALLSAHHSDVLKAGDMVVSCKSFGLVLENLKKEDRSLYIVAKSEEEAANLQSYCLRMQPELKIVGSCVYREEMDDAAIVNEINNHIPDMLLVDLETGVQEKWIMEHVSLLNANLCIAIGGVVNLLTAQEKKIPHWIEKLHLAGLYHKIVREQTVKKDVRARIFRKKVAQYNNQIEEMNQKDDNV</sequence>
<dbReference type="EMBL" id="JACRSW010000033">
    <property type="protein sequence ID" value="MBC8558062.1"/>
    <property type="molecule type" value="Genomic_DNA"/>
</dbReference>
<organism evidence="3 4">
    <name type="scientific">Jutongia hominis</name>
    <dbReference type="NCBI Taxonomy" id="2763664"/>
    <lineage>
        <taxon>Bacteria</taxon>
        <taxon>Bacillati</taxon>
        <taxon>Bacillota</taxon>
        <taxon>Clostridia</taxon>
        <taxon>Lachnospirales</taxon>
        <taxon>Lachnospiraceae</taxon>
        <taxon>Jutongia</taxon>
    </lineage>
</organism>
<name>A0ABR7MWA0_9FIRM</name>
<dbReference type="Proteomes" id="UP000637513">
    <property type="component" value="Unassembled WGS sequence"/>
</dbReference>
<comment type="caution">
    <text evidence="3">The sequence shown here is derived from an EMBL/GenBank/DDBJ whole genome shotgun (WGS) entry which is preliminary data.</text>
</comment>
<keyword evidence="1" id="KW-0328">Glycosyltransferase</keyword>
<accession>A0ABR7MWA0</accession>
<dbReference type="PANTHER" id="PTHR34136">
    <property type="match status" value="1"/>
</dbReference>
<reference evidence="3 4" key="1">
    <citation type="submission" date="2020-08" db="EMBL/GenBank/DDBJ databases">
        <title>Genome public.</title>
        <authorList>
            <person name="Liu C."/>
            <person name="Sun Q."/>
        </authorList>
    </citation>
    <scope>NUCLEOTIDE SEQUENCE [LARGE SCALE GENOMIC DNA]</scope>
    <source>
        <strain evidence="3 4">BX3</strain>
    </source>
</reference>
<evidence type="ECO:0000256" key="1">
    <source>
        <dbReference type="ARBA" id="ARBA00022676"/>
    </source>
</evidence>
<keyword evidence="2" id="KW-0808">Transferase</keyword>
<evidence type="ECO:0000313" key="3">
    <source>
        <dbReference type="EMBL" id="MBC8558062.1"/>
    </source>
</evidence>
<dbReference type="PANTHER" id="PTHR34136:SF1">
    <property type="entry name" value="UDP-N-ACETYL-D-MANNOSAMINURONIC ACID TRANSFERASE"/>
    <property type="match status" value="1"/>
</dbReference>